<reference evidence="3 4" key="1">
    <citation type="journal article" date="2020" name="Int. J. Syst. Evol. Microbiol.">
        <title>Novel acetic acid bacteria from cider fermentations: Acetobacter conturbans sp. nov. and Acetobacter fallax sp. nov.</title>
        <authorList>
            <person name="Sombolestani A.S."/>
            <person name="Cleenwerck I."/>
            <person name="Cnockaert M."/>
            <person name="Borremans W."/>
            <person name="Wieme A.D."/>
            <person name="De Vuyst L."/>
            <person name="Vandamme P."/>
        </authorList>
    </citation>
    <scope>NUCLEOTIDE SEQUENCE [LARGE SCALE GENOMIC DNA]</scope>
    <source>
        <strain evidence="3 4">LMG 30640</strain>
    </source>
</reference>
<organism evidence="3 4">
    <name type="scientific">Acetobacter musti</name>
    <dbReference type="NCBI Taxonomy" id="864732"/>
    <lineage>
        <taxon>Bacteria</taxon>
        <taxon>Pseudomonadati</taxon>
        <taxon>Pseudomonadota</taxon>
        <taxon>Alphaproteobacteria</taxon>
        <taxon>Acetobacterales</taxon>
        <taxon>Acetobacteraceae</taxon>
        <taxon>Acetobacter</taxon>
    </lineage>
</organism>
<dbReference type="InterPro" id="IPR001544">
    <property type="entry name" value="Aminotrans_IV"/>
</dbReference>
<evidence type="ECO:0000313" key="3">
    <source>
        <dbReference type="EMBL" id="NHN83275.1"/>
    </source>
</evidence>
<accession>A0ABX0JKQ4</accession>
<dbReference type="Pfam" id="PF01063">
    <property type="entry name" value="Aminotran_4"/>
    <property type="match status" value="1"/>
</dbReference>
<evidence type="ECO:0000313" key="4">
    <source>
        <dbReference type="Proteomes" id="UP000635278"/>
    </source>
</evidence>
<dbReference type="InterPro" id="IPR043131">
    <property type="entry name" value="BCAT-like_N"/>
</dbReference>
<dbReference type="Gene3D" id="3.30.470.10">
    <property type="match status" value="1"/>
</dbReference>
<gene>
    <name evidence="3" type="ORF">GOB93_01285</name>
</gene>
<keyword evidence="3" id="KW-0808">Transferase</keyword>
<dbReference type="InterPro" id="IPR043132">
    <property type="entry name" value="BCAT-like_C"/>
</dbReference>
<dbReference type="InterPro" id="IPR036038">
    <property type="entry name" value="Aminotransferase-like"/>
</dbReference>
<keyword evidence="4" id="KW-1185">Reference proteome</keyword>
<dbReference type="PANTHER" id="PTHR42743">
    <property type="entry name" value="AMINO-ACID AMINOTRANSFERASE"/>
    <property type="match status" value="1"/>
</dbReference>
<evidence type="ECO:0000256" key="1">
    <source>
        <dbReference type="ARBA" id="ARBA00009320"/>
    </source>
</evidence>
<dbReference type="EMBL" id="WOTB01000001">
    <property type="protein sequence ID" value="NHN83275.1"/>
    <property type="molecule type" value="Genomic_DNA"/>
</dbReference>
<dbReference type="PANTHER" id="PTHR42743:SF2">
    <property type="entry name" value="AMINODEOXYCHORISMATE LYASE"/>
    <property type="match status" value="1"/>
</dbReference>
<name>A0ABX0JKQ4_9PROT</name>
<keyword evidence="3" id="KW-0032">Aminotransferase</keyword>
<sequence length="266" mass="27587">MMGMVWLDGRLMPAGEARIDPADRGFLLGDGLFETMWLAHGAVPRLDRHLARLAEGCAVLMLPCPDPSMLREAVEELVEASGMRDGSLRLTVTRGCGPRGVMPPAEVRPTVLLTCAPPAARRGAVRLGVSRYVRDGASPLSRVKSLNYLPSVMARMEAAAAGFDDALLPGAGGVVAETSAANLVVLLDGMVLTPPVSDGALPGTSRAVLLEAGFCVEGSVPLARLADVRAAWLVSALSVVPVAAIGGRALAGDGGQEMVMRALLFG</sequence>
<comment type="caution">
    <text evidence="3">The sequence shown here is derived from an EMBL/GenBank/DDBJ whole genome shotgun (WGS) entry which is preliminary data.</text>
</comment>
<comment type="similarity">
    <text evidence="1">Belongs to the class-IV pyridoxal-phosphate-dependent aminotransferase family.</text>
</comment>
<protein>
    <recommendedName>
        <fullName evidence="2">Probable branched-chain-amino-acid aminotransferase</fullName>
    </recommendedName>
</protein>
<dbReference type="GO" id="GO:0008483">
    <property type="term" value="F:transaminase activity"/>
    <property type="evidence" value="ECO:0007669"/>
    <property type="project" value="UniProtKB-KW"/>
</dbReference>
<dbReference type="Proteomes" id="UP000635278">
    <property type="component" value="Unassembled WGS sequence"/>
</dbReference>
<dbReference type="Gene3D" id="3.20.10.10">
    <property type="entry name" value="D-amino Acid Aminotransferase, subunit A, domain 2"/>
    <property type="match status" value="1"/>
</dbReference>
<evidence type="ECO:0000256" key="2">
    <source>
        <dbReference type="ARBA" id="ARBA00014472"/>
    </source>
</evidence>
<dbReference type="SUPFAM" id="SSF56752">
    <property type="entry name" value="D-aminoacid aminotransferase-like PLP-dependent enzymes"/>
    <property type="match status" value="1"/>
</dbReference>
<dbReference type="InterPro" id="IPR050571">
    <property type="entry name" value="Class-IV_PLP-Dep_Aminotrnsfr"/>
</dbReference>
<proteinExistence type="inferred from homology"/>